<comment type="caution">
    <text evidence="1">The sequence shown here is derived from an EMBL/GenBank/DDBJ whole genome shotgun (WGS) entry which is preliminary data.</text>
</comment>
<protein>
    <submittedName>
        <fullName evidence="1">Uncharacterized protein</fullName>
    </submittedName>
</protein>
<dbReference type="AlphaFoldDB" id="A0A2T5LNB4"/>
<reference evidence="1 2" key="1">
    <citation type="journal article" date="2018" name="Proc. Natl. Acad. Sci. U.S.A.">
        <title>Linking secondary metabolites to gene clusters through genome sequencing of six diverse Aspergillus species.</title>
        <authorList>
            <person name="Kaerboelling I."/>
            <person name="Vesth T.C."/>
            <person name="Frisvad J.C."/>
            <person name="Nybo J.L."/>
            <person name="Theobald S."/>
            <person name="Kuo A."/>
            <person name="Bowyer P."/>
            <person name="Matsuda Y."/>
            <person name="Mondo S."/>
            <person name="Lyhne E.K."/>
            <person name="Kogle M.E."/>
            <person name="Clum A."/>
            <person name="Lipzen A."/>
            <person name="Salamov A."/>
            <person name="Ngan C.Y."/>
            <person name="Daum C."/>
            <person name="Chiniquy J."/>
            <person name="Barry K."/>
            <person name="LaButti K."/>
            <person name="Haridas S."/>
            <person name="Simmons B.A."/>
            <person name="Magnuson J.K."/>
            <person name="Mortensen U.H."/>
            <person name="Larsen T.O."/>
            <person name="Grigoriev I.V."/>
            <person name="Baker S.E."/>
            <person name="Andersen M.R."/>
        </authorList>
    </citation>
    <scope>NUCLEOTIDE SEQUENCE [LARGE SCALE GENOMIC DNA]</scope>
    <source>
        <strain evidence="1 2">IBT 24754</strain>
    </source>
</reference>
<dbReference type="EMBL" id="MSFN02000009">
    <property type="protein sequence ID" value="PTU17766.1"/>
    <property type="molecule type" value="Genomic_DNA"/>
</dbReference>
<sequence>MGVKLCSYCLVLWRSSMPLTVPPAPSSTTLQTCDFEGSPRFDQWIEKLEILVTMNTNPMRRRIQLYFRSETFCSTPHSLIHTLIF</sequence>
<accession>A0A2T5LNB4</accession>
<evidence type="ECO:0000313" key="2">
    <source>
        <dbReference type="Proteomes" id="UP000244073"/>
    </source>
</evidence>
<organism evidence="1 2">
    <name type="scientific">Aspergillus ochraceoroseus IBT 24754</name>
    <dbReference type="NCBI Taxonomy" id="1392256"/>
    <lineage>
        <taxon>Eukaryota</taxon>
        <taxon>Fungi</taxon>
        <taxon>Dikarya</taxon>
        <taxon>Ascomycota</taxon>
        <taxon>Pezizomycotina</taxon>
        <taxon>Eurotiomycetes</taxon>
        <taxon>Eurotiomycetidae</taxon>
        <taxon>Eurotiales</taxon>
        <taxon>Aspergillaceae</taxon>
        <taxon>Aspergillus</taxon>
        <taxon>Aspergillus subgen. Nidulantes</taxon>
    </lineage>
</organism>
<proteinExistence type="predicted"/>
<dbReference type="GeneID" id="63817868"/>
<name>A0A2T5LNB4_9EURO</name>
<dbReference type="VEuPathDB" id="FungiDB:P175DRAFT_0560462"/>
<dbReference type="Proteomes" id="UP000244073">
    <property type="component" value="Unassembled WGS sequence"/>
</dbReference>
<evidence type="ECO:0000313" key="1">
    <source>
        <dbReference type="EMBL" id="PTU17766.1"/>
    </source>
</evidence>
<gene>
    <name evidence="1" type="ORF">P175DRAFT_0560462</name>
</gene>
<dbReference type="RefSeq" id="XP_040749158.1">
    <property type="nucleotide sequence ID" value="XM_040900984.1"/>
</dbReference>